<keyword evidence="2" id="KW-0687">Ribonucleoprotein</keyword>
<proteinExistence type="predicted"/>
<comment type="caution">
    <text evidence="3">The sequence shown here is derived from an EMBL/GenBank/DDBJ whole genome shotgun (WGS) entry which is preliminary data.</text>
</comment>
<accession>A0A7X3SI08</accession>
<name>A0A7X3SI08_9FIRM</name>
<gene>
    <name evidence="3" type="ORF">GN277_06095</name>
</gene>
<evidence type="ECO:0000256" key="2">
    <source>
        <dbReference type="ARBA" id="ARBA00023274"/>
    </source>
</evidence>
<dbReference type="RefSeq" id="WP_159750286.1">
    <property type="nucleotide sequence ID" value="NZ_CATIFW010000212.1"/>
</dbReference>
<dbReference type="SUPFAM" id="SSF50104">
    <property type="entry name" value="Translation proteins SH3-like domain"/>
    <property type="match status" value="1"/>
</dbReference>
<organism evidence="3 4">
    <name type="scientific">Sporofaciens musculi</name>
    <dbReference type="NCBI Taxonomy" id="2681861"/>
    <lineage>
        <taxon>Bacteria</taxon>
        <taxon>Bacillati</taxon>
        <taxon>Bacillota</taxon>
        <taxon>Clostridia</taxon>
        <taxon>Lachnospirales</taxon>
        <taxon>Lachnospiraceae</taxon>
        <taxon>Sporofaciens</taxon>
    </lineage>
</organism>
<dbReference type="AlphaFoldDB" id="A0A7X3SI08"/>
<reference evidence="3 4" key="1">
    <citation type="submission" date="2019-12" db="EMBL/GenBank/DDBJ databases">
        <title>Sporaefaciens musculi gen. nov., sp. nov., a novel bacterium isolated from the caecum of an obese mouse.</title>
        <authorList>
            <person name="Rasmussen T.S."/>
            <person name="Streidl T."/>
            <person name="Hitch T.C.A."/>
            <person name="Wortmann E."/>
            <person name="Deptula P."/>
            <person name="Hansen M."/>
            <person name="Nielsen D.S."/>
            <person name="Clavel T."/>
            <person name="Vogensen F.K."/>
        </authorList>
    </citation>
    <scope>NUCLEOTIDE SEQUENCE [LARGE SCALE GENOMIC DNA]</scope>
    <source>
        <strain evidence="3 4">WCA-9-b2</strain>
    </source>
</reference>
<dbReference type="GO" id="GO:1990904">
    <property type="term" value="C:ribonucleoprotein complex"/>
    <property type="evidence" value="ECO:0007669"/>
    <property type="project" value="UniProtKB-KW"/>
</dbReference>
<dbReference type="Proteomes" id="UP000460412">
    <property type="component" value="Unassembled WGS sequence"/>
</dbReference>
<dbReference type="InterPro" id="IPR008991">
    <property type="entry name" value="Translation_prot_SH3-like_sf"/>
</dbReference>
<evidence type="ECO:0000313" key="4">
    <source>
        <dbReference type="Proteomes" id="UP000460412"/>
    </source>
</evidence>
<protein>
    <submittedName>
        <fullName evidence="3">RNA-binding protein</fullName>
    </submittedName>
</protein>
<dbReference type="CDD" id="cd06088">
    <property type="entry name" value="KOW_RPL14"/>
    <property type="match status" value="1"/>
</dbReference>
<sequence length="89" mass="10397">MDRYKAGMLARSKAGHDTGKVYVIIEVDDTYIYLADGSIRTLEHLKKKKKKHVQIILKEYDVAAVDDTAIKRILKEWSMEERERCQKLT</sequence>
<dbReference type="GO" id="GO:0005840">
    <property type="term" value="C:ribosome"/>
    <property type="evidence" value="ECO:0007669"/>
    <property type="project" value="UniProtKB-KW"/>
</dbReference>
<keyword evidence="4" id="KW-1185">Reference proteome</keyword>
<evidence type="ECO:0000256" key="1">
    <source>
        <dbReference type="ARBA" id="ARBA00022980"/>
    </source>
</evidence>
<dbReference type="InterPro" id="IPR041985">
    <property type="entry name" value="Ribosomal_eL14_KOW"/>
</dbReference>
<dbReference type="EMBL" id="WUQX01000001">
    <property type="protein sequence ID" value="MXP74965.1"/>
    <property type="molecule type" value="Genomic_DNA"/>
</dbReference>
<keyword evidence="1" id="KW-0689">Ribosomal protein</keyword>
<evidence type="ECO:0000313" key="3">
    <source>
        <dbReference type="EMBL" id="MXP74965.1"/>
    </source>
</evidence>